<dbReference type="RefSeq" id="WP_243005029.1">
    <property type="nucleotide sequence ID" value="NZ_QJKD01000004.1"/>
</dbReference>
<keyword evidence="1" id="KW-0175">Coiled coil</keyword>
<dbReference type="AlphaFoldDB" id="A0A2V3YLB1"/>
<accession>A0A2V3YLB1</accession>
<proteinExistence type="predicted"/>
<evidence type="ECO:0000256" key="1">
    <source>
        <dbReference type="SAM" id="Coils"/>
    </source>
</evidence>
<dbReference type="Proteomes" id="UP000248057">
    <property type="component" value="Unassembled WGS sequence"/>
</dbReference>
<dbReference type="EMBL" id="QJKD01000004">
    <property type="protein sequence ID" value="PXX54424.1"/>
    <property type="molecule type" value="Genomic_DNA"/>
</dbReference>
<evidence type="ECO:0000313" key="3">
    <source>
        <dbReference type="Proteomes" id="UP000248057"/>
    </source>
</evidence>
<organism evidence="2 3">
    <name type="scientific">Hungatella effluvii</name>
    <dbReference type="NCBI Taxonomy" id="1096246"/>
    <lineage>
        <taxon>Bacteria</taxon>
        <taxon>Bacillati</taxon>
        <taxon>Bacillota</taxon>
        <taxon>Clostridia</taxon>
        <taxon>Lachnospirales</taxon>
        <taxon>Lachnospiraceae</taxon>
        <taxon>Hungatella</taxon>
    </lineage>
</organism>
<sequence>MEVSSFTEKLNKVDGNTYVIEEEVQPVGGVYEALLAHDNINTATLSVWTGPKLTGKRIESYVLSTPGLTPWKRSIRLYSDAPVVYISYETDGDTVEAEDINLVQEKTVETQAALNAEEKRAKAEEERIAADLANEMSRAERAEAELAKNLQEETARAEGAERVLTENMQSEVSRAMAAEKANADHITAEAARAKTAELELQNDIKSETSRAVTAEDSIRDTITTNKPNWDDKYTRNEVDNKFSALETAIDWKEAVDTFSDISVVYPKPEDGWTVNVKDTDYTYRWNGTVWIAISANAIPKATHSVDGILSKEDKAAYDDANSRKHIHNNKSILDKITQAVTDNWNMAYTHVSDTIKHITVLERTNWNDADSKKHTHSNKSILDGVTQALLDAWNTVGNKVDKVSGKGLSANDYTTAEKTKLSGIAAGAEVNIQSDWAVKDSASDAYIKNIPSSFPPAVHTHTKSQITDMPAKLSQFTNDTGYITAADVDTSQNHTHANKTVLDKITQALIDRWNSALTALPMHTHTKTQITDFPSSLPANGGTASYANYLNVNNLTSDADLNTITAPGLYSCPTNATSATLKNCPTDNAFFMIVGKHAGIYQEVTEYAMTNPKKYMRNYYKNWGKWYRVYTEANKPTANELAAEPAFIKKSAFNKDFGSTGGSVCQGNDARLSDARLANGGDAATVNRHTVNSDVPTGAKFTDTVYTHPATSGNKHIPAGGSTGQFLKWVSDGTAVWSADNNTTYTDMKGATANASGTHGLVPAPAAGAHTKYLRADGTWQTPPDTNTTYDMATVSTAGLMSAADKTKLNGVASNSNNYVHPNTGVTAGTYRSVTVNVQGHVTGGTNPTTLSGFGITDAAAKNHNHDSIYIKSTHRNLTLTAAGWSSSYPFSQEVTASGVLAGDDIKVIGVYVPANATLDQVKAWNKAAGYLICNPDGVAAGKITFKAYKKPMVDFQIITEGA</sequence>
<comment type="caution">
    <text evidence="2">The sequence shown here is derived from an EMBL/GenBank/DDBJ whole genome shotgun (WGS) entry which is preliminary data.</text>
</comment>
<reference evidence="2 3" key="1">
    <citation type="submission" date="2018-05" db="EMBL/GenBank/DDBJ databases">
        <title>Genomic Encyclopedia of Type Strains, Phase IV (KMG-IV): sequencing the most valuable type-strain genomes for metagenomic binning, comparative biology and taxonomic classification.</title>
        <authorList>
            <person name="Goeker M."/>
        </authorList>
    </citation>
    <scope>NUCLEOTIDE SEQUENCE [LARGE SCALE GENOMIC DNA]</scope>
    <source>
        <strain evidence="2 3">DSM 24995</strain>
    </source>
</reference>
<gene>
    <name evidence="2" type="ORF">DFR60_104250</name>
</gene>
<feature type="coiled-coil region" evidence="1">
    <location>
        <begin position="106"/>
        <end position="167"/>
    </location>
</feature>
<keyword evidence="3" id="KW-1185">Reference proteome</keyword>
<evidence type="ECO:0008006" key="4">
    <source>
        <dbReference type="Google" id="ProtNLM"/>
    </source>
</evidence>
<dbReference type="GeneID" id="86065294"/>
<protein>
    <recommendedName>
        <fullName evidence="4">Tail fiber-like repeat protein</fullName>
    </recommendedName>
</protein>
<dbReference type="CDD" id="cd19958">
    <property type="entry name" value="pyocin_knob"/>
    <property type="match status" value="1"/>
</dbReference>
<evidence type="ECO:0000313" key="2">
    <source>
        <dbReference type="EMBL" id="PXX54424.1"/>
    </source>
</evidence>
<name>A0A2V3YLB1_9FIRM</name>